<reference evidence="3" key="1">
    <citation type="journal article" date="2014" name="Int. J. Syst. Evol. Microbiol.">
        <title>Complete genome sequence of Corynebacterium casei LMG S-19264T (=DSM 44701T), isolated from a smear-ripened cheese.</title>
        <authorList>
            <consortium name="US DOE Joint Genome Institute (JGI-PGF)"/>
            <person name="Walter F."/>
            <person name="Albersmeier A."/>
            <person name="Kalinowski J."/>
            <person name="Ruckert C."/>
        </authorList>
    </citation>
    <scope>NUCLEOTIDE SEQUENCE</scope>
    <source>
        <strain evidence="3">JCM 19018</strain>
    </source>
</reference>
<dbReference type="Proteomes" id="UP000614221">
    <property type="component" value="Unassembled WGS sequence"/>
</dbReference>
<dbReference type="Pfam" id="PF26424">
    <property type="entry name" value="DUF8115"/>
    <property type="match status" value="1"/>
</dbReference>
<feature type="domain" description="DUF8115" evidence="2">
    <location>
        <begin position="4"/>
        <end position="129"/>
    </location>
</feature>
<accession>A0A830EXB5</accession>
<name>A0A830EXB5_9EURY</name>
<protein>
    <recommendedName>
        <fullName evidence="2">DUF8115 domain-containing protein</fullName>
    </recommendedName>
</protein>
<dbReference type="OrthoDB" id="202826at2157"/>
<feature type="compositionally biased region" description="Basic and acidic residues" evidence="1">
    <location>
        <begin position="10"/>
        <end position="32"/>
    </location>
</feature>
<proteinExistence type="predicted"/>
<gene>
    <name evidence="3" type="ORF">GCM10009067_40660</name>
</gene>
<comment type="caution">
    <text evidence="3">The sequence shown here is derived from an EMBL/GenBank/DDBJ whole genome shotgun (WGS) entry which is preliminary data.</text>
</comment>
<feature type="region of interest" description="Disordered" evidence="1">
    <location>
        <begin position="72"/>
        <end position="91"/>
    </location>
</feature>
<dbReference type="InterPro" id="IPR058428">
    <property type="entry name" value="DUF8115"/>
</dbReference>
<feature type="region of interest" description="Disordered" evidence="1">
    <location>
        <begin position="1"/>
        <end position="32"/>
    </location>
</feature>
<evidence type="ECO:0000313" key="4">
    <source>
        <dbReference type="Proteomes" id="UP000614221"/>
    </source>
</evidence>
<sequence>MTGADDELEELRKQTDVGTRAEAESAGDGTDRLEDAIVTLLGEVERGDISKTLSVRDEQLTALIRGLEETGSLDDVGTSLKEELGRDDDEAMTDRSELLRLAVRLGIQEAAPEVVETARDANARHASEQF</sequence>
<evidence type="ECO:0000256" key="1">
    <source>
        <dbReference type="SAM" id="MobiDB-lite"/>
    </source>
</evidence>
<organism evidence="3 4">
    <name type="scientific">Haloarcula sebkhae</name>
    <dbReference type="NCBI Taxonomy" id="932660"/>
    <lineage>
        <taxon>Archaea</taxon>
        <taxon>Methanobacteriati</taxon>
        <taxon>Methanobacteriota</taxon>
        <taxon>Stenosarchaea group</taxon>
        <taxon>Halobacteria</taxon>
        <taxon>Halobacteriales</taxon>
        <taxon>Haloarculaceae</taxon>
        <taxon>Haloarcula</taxon>
    </lineage>
</organism>
<reference evidence="3" key="2">
    <citation type="submission" date="2020-09" db="EMBL/GenBank/DDBJ databases">
        <authorList>
            <person name="Sun Q."/>
            <person name="Ohkuma M."/>
        </authorList>
    </citation>
    <scope>NUCLEOTIDE SEQUENCE</scope>
    <source>
        <strain evidence="3">JCM 19018</strain>
    </source>
</reference>
<dbReference type="RefSeq" id="WP_188980842.1">
    <property type="nucleotide sequence ID" value="NZ_BMPD01000012.1"/>
</dbReference>
<evidence type="ECO:0000259" key="2">
    <source>
        <dbReference type="Pfam" id="PF26424"/>
    </source>
</evidence>
<dbReference type="EMBL" id="BMPD01000012">
    <property type="protein sequence ID" value="GGK84340.1"/>
    <property type="molecule type" value="Genomic_DNA"/>
</dbReference>
<evidence type="ECO:0000313" key="3">
    <source>
        <dbReference type="EMBL" id="GGK84340.1"/>
    </source>
</evidence>
<dbReference type="AlphaFoldDB" id="A0A830EXB5"/>